<dbReference type="InterPro" id="IPR045801">
    <property type="entry name" value="MEKK4_N"/>
</dbReference>
<reference evidence="2 3" key="2">
    <citation type="submission" date="2018-10" db="EMBL/GenBank/DDBJ databases">
        <authorList>
            <consortium name="Pathogen Informatics"/>
        </authorList>
    </citation>
    <scope>NUCLEOTIDE SEQUENCE [LARGE SCALE GENOMIC DNA]</scope>
</reference>
<dbReference type="EMBL" id="UXUI01013668">
    <property type="protein sequence ID" value="VDD97432.1"/>
    <property type="molecule type" value="Genomic_DNA"/>
</dbReference>
<dbReference type="OrthoDB" id="5846914at2759"/>
<protein>
    <submittedName>
        <fullName evidence="4">MEKK4_N domain-containing protein</fullName>
    </submittedName>
</protein>
<dbReference type="Pfam" id="PF19431">
    <property type="entry name" value="MEKK4_N"/>
    <property type="match status" value="1"/>
</dbReference>
<feature type="domain" description="Mitogen-activated protein kinase kinase kinase N-terminal" evidence="1">
    <location>
        <begin position="28"/>
        <end position="240"/>
    </location>
</feature>
<proteinExistence type="predicted"/>
<evidence type="ECO:0000313" key="2">
    <source>
        <dbReference type="EMBL" id="VDD97432.1"/>
    </source>
</evidence>
<reference evidence="4" key="1">
    <citation type="submission" date="2017-02" db="UniProtKB">
        <authorList>
            <consortium name="WormBaseParasite"/>
        </authorList>
    </citation>
    <scope>IDENTIFICATION</scope>
</reference>
<evidence type="ECO:0000313" key="3">
    <source>
        <dbReference type="Proteomes" id="UP000274131"/>
    </source>
</evidence>
<accession>A0A0N4VPT7</accession>
<dbReference type="Proteomes" id="UP000274131">
    <property type="component" value="Unassembled WGS sequence"/>
</dbReference>
<evidence type="ECO:0000313" key="4">
    <source>
        <dbReference type="WBParaSite" id="EVEC_0001302101-mRNA-1"/>
    </source>
</evidence>
<gene>
    <name evidence="2" type="ORF">EVEC_LOCUS12183</name>
</gene>
<keyword evidence="3" id="KW-1185">Reference proteome</keyword>
<dbReference type="WBParaSite" id="EVEC_0001302101-mRNA-1">
    <property type="protein sequence ID" value="EVEC_0001302101-mRNA-1"/>
    <property type="gene ID" value="EVEC_0001302101"/>
</dbReference>
<dbReference type="GO" id="GO:0000165">
    <property type="term" value="P:MAPK cascade"/>
    <property type="evidence" value="ECO:0007669"/>
    <property type="project" value="InterPro"/>
</dbReference>
<sequence length="257" mass="29375">MQEMVGTVAQIETGLISPHTSLEMPALLDRSLRRYTEFGMRKVLERLENVCAVAISKAIILLQKPPGSYAEAAKTADFVSKRYLREKQDEKYTVYHEEFVAMGLPSFLDLFHCLVRVPLDLVDEWLKMRGVMQMNNDLLTLRAVLEDCHDCLRAAITVKHTYVAVVQMVEVETSSLLENLADFENHLSDLFKKYLTCVRHWASAELSTSACVDWGDRFLNELMKEWQLARCFAVNVICGEDEVAQRFWASLSEGCQI</sequence>
<dbReference type="AlphaFoldDB" id="A0A0N4VPT7"/>
<evidence type="ECO:0000259" key="1">
    <source>
        <dbReference type="Pfam" id="PF19431"/>
    </source>
</evidence>
<organism evidence="4">
    <name type="scientific">Enterobius vermicularis</name>
    <name type="common">Human pinworm</name>
    <dbReference type="NCBI Taxonomy" id="51028"/>
    <lineage>
        <taxon>Eukaryota</taxon>
        <taxon>Metazoa</taxon>
        <taxon>Ecdysozoa</taxon>
        <taxon>Nematoda</taxon>
        <taxon>Chromadorea</taxon>
        <taxon>Rhabditida</taxon>
        <taxon>Spirurina</taxon>
        <taxon>Oxyuridomorpha</taxon>
        <taxon>Oxyuroidea</taxon>
        <taxon>Oxyuridae</taxon>
        <taxon>Enterobius</taxon>
    </lineage>
</organism>
<name>A0A0N4VPT7_ENTVE</name>
<dbReference type="STRING" id="51028.A0A0N4VPT7"/>